<dbReference type="AlphaFoldDB" id="A0A9Q1CPW3"/>
<protein>
    <submittedName>
        <fullName evidence="1">Uncharacterized protein</fullName>
    </submittedName>
</protein>
<name>A0A9Q1CPW3_HOLLE</name>
<dbReference type="EMBL" id="JAIZAY010000001">
    <property type="protein sequence ID" value="KAJ8048698.1"/>
    <property type="molecule type" value="Genomic_DNA"/>
</dbReference>
<evidence type="ECO:0000313" key="1">
    <source>
        <dbReference type="EMBL" id="KAJ8048698.1"/>
    </source>
</evidence>
<keyword evidence="2" id="KW-1185">Reference proteome</keyword>
<evidence type="ECO:0000313" key="2">
    <source>
        <dbReference type="Proteomes" id="UP001152320"/>
    </source>
</evidence>
<organism evidence="1 2">
    <name type="scientific">Holothuria leucospilota</name>
    <name type="common">Black long sea cucumber</name>
    <name type="synonym">Mertensiothuria leucospilota</name>
    <dbReference type="NCBI Taxonomy" id="206669"/>
    <lineage>
        <taxon>Eukaryota</taxon>
        <taxon>Metazoa</taxon>
        <taxon>Echinodermata</taxon>
        <taxon>Eleutherozoa</taxon>
        <taxon>Echinozoa</taxon>
        <taxon>Holothuroidea</taxon>
        <taxon>Aspidochirotacea</taxon>
        <taxon>Aspidochirotida</taxon>
        <taxon>Holothuriidae</taxon>
        <taxon>Holothuria</taxon>
    </lineage>
</organism>
<proteinExistence type="predicted"/>
<comment type="caution">
    <text evidence="1">The sequence shown here is derived from an EMBL/GenBank/DDBJ whole genome shotgun (WGS) entry which is preliminary data.</text>
</comment>
<reference evidence="1" key="1">
    <citation type="submission" date="2021-10" db="EMBL/GenBank/DDBJ databases">
        <title>Tropical sea cucumber genome reveals ecological adaptation and Cuvierian tubules defense mechanism.</title>
        <authorList>
            <person name="Chen T."/>
        </authorList>
    </citation>
    <scope>NUCLEOTIDE SEQUENCE</scope>
    <source>
        <strain evidence="1">Nanhai2018</strain>
        <tissue evidence="1">Muscle</tissue>
    </source>
</reference>
<sequence length="79" mass="8948">MDHINDYVTSLKDNFKKFTLAHNNYHETLTEETDIDAGDNYFSEKQRKYVSALNLVKDSKKTAKAKAKPIFGSTGSDSD</sequence>
<accession>A0A9Q1CPW3</accession>
<dbReference type="Proteomes" id="UP001152320">
    <property type="component" value="Chromosome 1"/>
</dbReference>
<gene>
    <name evidence="1" type="ORF">HOLleu_01118</name>
</gene>